<dbReference type="EMBL" id="JFZZ01000136">
    <property type="protein sequence ID" value="KAK87435.1"/>
    <property type="molecule type" value="Genomic_DNA"/>
</dbReference>
<organism evidence="2 3">
    <name type="scientific">Bordetella holmesii CDC-H585-BH</name>
    <dbReference type="NCBI Taxonomy" id="1331206"/>
    <lineage>
        <taxon>Bacteria</taxon>
        <taxon>Pseudomonadati</taxon>
        <taxon>Pseudomonadota</taxon>
        <taxon>Betaproteobacteria</taxon>
        <taxon>Burkholderiales</taxon>
        <taxon>Alcaligenaceae</taxon>
        <taxon>Bordetella</taxon>
    </lineage>
</organism>
<evidence type="ECO:0000313" key="3">
    <source>
        <dbReference type="Proteomes" id="UP000026682"/>
    </source>
</evidence>
<proteinExistence type="predicted"/>
<name>A0A158M0I2_9BORD</name>
<dbReference type="InterPro" id="IPR007302">
    <property type="entry name" value="CP_ATPgrasp"/>
</dbReference>
<dbReference type="Proteomes" id="UP000026682">
    <property type="component" value="Unassembled WGS sequence"/>
</dbReference>
<dbReference type="AlphaFoldDB" id="A0A158M0I2"/>
<gene>
    <name evidence="2" type="ORF">L497_2903</name>
</gene>
<comment type="caution">
    <text evidence="2">The sequence shown here is derived from an EMBL/GenBank/DDBJ whole genome shotgun (WGS) entry which is preliminary data.</text>
</comment>
<dbReference type="SUPFAM" id="SSF56059">
    <property type="entry name" value="Glutathione synthetase ATP-binding domain-like"/>
    <property type="match status" value="1"/>
</dbReference>
<dbReference type="Pfam" id="PF04174">
    <property type="entry name" value="CP_ATPgrasp_1"/>
    <property type="match status" value="1"/>
</dbReference>
<keyword evidence="2" id="KW-0808">Transferase</keyword>
<accession>A0A158M0I2</accession>
<feature type="domain" description="Circularly permuted ATPgrasp" evidence="1">
    <location>
        <begin position="75"/>
        <end position="145"/>
    </location>
</feature>
<reference evidence="2 3" key="1">
    <citation type="submission" date="2014-03" db="EMBL/GenBank/DDBJ databases">
        <title>Genome sequence of Bordetella holmseii.</title>
        <authorList>
            <person name="Harvill E."/>
            <person name="Goodfield L.L."/>
            <person name="Ivanov Y."/>
            <person name="Meyer J.A."/>
            <person name="Newth C."/>
            <person name="Cassiday P."/>
            <person name="Tondella M.L."/>
            <person name="Liao P."/>
            <person name="Zimmerman J."/>
            <person name="Meert K."/>
            <person name="Wessel D."/>
            <person name="Berger J."/>
            <person name="Dean J.M."/>
            <person name="Holubkov R."/>
            <person name="Burr J."/>
            <person name="Liu T."/>
            <person name="Brinkac L.M."/>
            <person name="Sanka R."/>
            <person name="Kim M."/>
            <person name="Losada L."/>
        </authorList>
    </citation>
    <scope>NUCLEOTIDE SEQUENCE [LARGE SCALE GENOMIC DNA]</scope>
    <source>
        <strain evidence="2 3">CDC-H585-BH</strain>
    </source>
</reference>
<sequence length="147" mass="17002">MKDGLAIAFDEMFDAQGRVRPHYENYAYWLDGQAPDIMAARQIEADLNFRRVGITFSMAGDAAGTERLIPFDLIPRIIAAQEWRRLDAGLKQRVRALNRFIHDIYHDHDIVRAGVVPAEQVFLNAQYRPEMQDIDVAEDIYCHVAWR</sequence>
<dbReference type="PATRIC" id="fig|1331206.3.peg.3200"/>
<evidence type="ECO:0000259" key="1">
    <source>
        <dbReference type="Pfam" id="PF04174"/>
    </source>
</evidence>
<protein>
    <submittedName>
        <fullName evidence="2">Putative N-acetyltransferase YedL</fullName>
    </submittedName>
</protein>
<dbReference type="PANTHER" id="PTHR34595">
    <property type="entry name" value="BLR5612 PROTEIN"/>
    <property type="match status" value="1"/>
</dbReference>
<dbReference type="InterPro" id="IPR051680">
    <property type="entry name" value="ATP-dep_Glu-Cys_Ligase-2"/>
</dbReference>
<dbReference type="PANTHER" id="PTHR34595:SF7">
    <property type="entry name" value="SLL1039 PROTEIN"/>
    <property type="match status" value="1"/>
</dbReference>
<evidence type="ECO:0000313" key="2">
    <source>
        <dbReference type="EMBL" id="KAK87435.1"/>
    </source>
</evidence>
<dbReference type="GO" id="GO:0016740">
    <property type="term" value="F:transferase activity"/>
    <property type="evidence" value="ECO:0007669"/>
    <property type="project" value="UniProtKB-KW"/>
</dbReference>